<feature type="compositionally biased region" description="Pro residues" evidence="1">
    <location>
        <begin position="546"/>
        <end position="560"/>
    </location>
</feature>
<dbReference type="AlphaFoldDB" id="A0A2K1QUL9"/>
<dbReference type="Proteomes" id="UP000243797">
    <property type="component" value="Unassembled WGS sequence"/>
</dbReference>
<feature type="compositionally biased region" description="Polar residues" evidence="1">
    <location>
        <begin position="357"/>
        <end position="369"/>
    </location>
</feature>
<accession>A0A2K1QUL9</accession>
<proteinExistence type="predicted"/>
<feature type="compositionally biased region" description="Low complexity" evidence="1">
    <location>
        <begin position="489"/>
        <end position="502"/>
    </location>
</feature>
<organism evidence="2 3">
    <name type="scientific">Sphaceloma murrayae</name>
    <dbReference type="NCBI Taxonomy" id="2082308"/>
    <lineage>
        <taxon>Eukaryota</taxon>
        <taxon>Fungi</taxon>
        <taxon>Dikarya</taxon>
        <taxon>Ascomycota</taxon>
        <taxon>Pezizomycotina</taxon>
        <taxon>Dothideomycetes</taxon>
        <taxon>Dothideomycetidae</taxon>
        <taxon>Myriangiales</taxon>
        <taxon>Elsinoaceae</taxon>
        <taxon>Sphaceloma</taxon>
    </lineage>
</organism>
<comment type="caution">
    <text evidence="2">The sequence shown here is derived from an EMBL/GenBank/DDBJ whole genome shotgun (WGS) entry which is preliminary data.</text>
</comment>
<feature type="region of interest" description="Disordered" evidence="1">
    <location>
        <begin position="264"/>
        <end position="312"/>
    </location>
</feature>
<evidence type="ECO:0000313" key="2">
    <source>
        <dbReference type="EMBL" id="PNS18757.1"/>
    </source>
</evidence>
<feature type="region of interest" description="Disordered" evidence="1">
    <location>
        <begin position="447"/>
        <end position="565"/>
    </location>
</feature>
<feature type="region of interest" description="Disordered" evidence="1">
    <location>
        <begin position="349"/>
        <end position="369"/>
    </location>
</feature>
<reference evidence="2 3" key="1">
    <citation type="submission" date="2017-06" db="EMBL/GenBank/DDBJ databases">
        <title>Draft genome sequence of a variant of Elsinoe murrayae.</title>
        <authorList>
            <person name="Cheng Q."/>
        </authorList>
    </citation>
    <scope>NUCLEOTIDE SEQUENCE [LARGE SCALE GENOMIC DNA]</scope>
    <source>
        <strain evidence="2 3">CQ-2017a</strain>
    </source>
</reference>
<dbReference type="EMBL" id="NKHZ01000039">
    <property type="protein sequence ID" value="PNS18757.1"/>
    <property type="molecule type" value="Genomic_DNA"/>
</dbReference>
<evidence type="ECO:0000256" key="1">
    <source>
        <dbReference type="SAM" id="MobiDB-lite"/>
    </source>
</evidence>
<name>A0A2K1QUL9_9PEZI</name>
<feature type="compositionally biased region" description="Acidic residues" evidence="1">
    <location>
        <begin position="722"/>
        <end position="748"/>
    </location>
</feature>
<feature type="compositionally biased region" description="Polar residues" evidence="1">
    <location>
        <begin position="294"/>
        <end position="303"/>
    </location>
</feature>
<feature type="region of interest" description="Disordered" evidence="1">
    <location>
        <begin position="694"/>
        <end position="757"/>
    </location>
</feature>
<dbReference type="InParanoid" id="A0A2K1QUL9"/>
<evidence type="ECO:0000313" key="3">
    <source>
        <dbReference type="Proteomes" id="UP000243797"/>
    </source>
</evidence>
<protein>
    <submittedName>
        <fullName evidence="2">Uncharacterized protein</fullName>
    </submittedName>
</protein>
<keyword evidence="3" id="KW-1185">Reference proteome</keyword>
<sequence>MQAHLKLKFNNQFSEGVKPSLRHGRSPHFLKYRELTARSVIPPVLVKPDDQRRVHVSIEDNGDSVVAPLPTVGFEINEDRVIEDESKKGWHHKESVVFRGSPHPDAIDTMEYDPVEDEVYDYLGLGIYDCERTRCKDNPFTLPVRHKHPIYKWKDNGFHDMPDDFTPNPARRCVIPERFFPLDRNAHGIKRKRSLFLEHEEVHNSTVNVALPRKKARVIYDIPDKNWIGKFAFPKRNNKFTVPEESDVEPQEMDIFVKFVPYPEPESVAHSPGSHNGDDHSSDNDNDNGDSGNVNPRMNNATDSYPIDDADRQDIDNTRAGAQQGQTHKGTSTSIVQPLIMMAQMALAGPPRAPEIETTTPKSQENTDSTGLKYLTDTLSKQFIPDQAIQRFVDDYTQRGRKLYEVVAEAIAEKKAGEKCQSAVMARIFRRSAAAREKCAALAADPMSRGVAGNPGKSSPEEQNKSPSVPADIEEGNDTPTLPTRPSKPKNNYSSSSASSNNEEPLPTKVPSDPRSESSSSSSYADDEASLPDPFSHPTHTFSSPNNPPQTTPGPHPPSTDPHFTIHEVNHEQGLARLHHTALDSSWAREQAATQAFHAETEANFLADPVGFTRGSGFATAKWLQAQVNAGLADVRGTAMSRAAVRVTEVQRARNRNVPVSAAARARMAGRGPVPVRGGGVGALSRAPVRVPVKVREEETGGQSAGEKSGERAESAERGYEGDSDGEYEDPPEDIMNEGGDAVDDDISEGFVQENYE</sequence>
<gene>
    <name evidence="2" type="ORF">CAC42_5296</name>
</gene>
<feature type="compositionally biased region" description="Basic and acidic residues" evidence="1">
    <location>
        <begin position="708"/>
        <end position="721"/>
    </location>
</feature>